<sequence length="348" mass="40201">MLICQIENHDESQILGCCIKQDCKHPRPYCQYCITSLHSDHFQQLKSFKQLNELMLQKMKSYDYLMNIIQQIKTSINTIYEIVNPLYVHPLENVQQLSCSYLNEQIIKLMKIEVAEATAGLIVNIKELNDRIQNICCKFQNLKSIPIKQTNFSDQLYQNKQQGSYFSIESQLEKQNQEMSQNLTILFSSDYKPIQIELENNCKKAINLCIGWKVAVCEPKIPKNNCPITFQFKIINASACDIGVCHRNKIISANYSLDLAKGSAQGIYCINQQGYVYSNLNQNINNKKQSFSFKNNDIISVEVNYQKQRILWTNQISKDQYSMQFDITEDLYPCVGIGYGEIITILNA</sequence>
<accession>A0A8S1TQ01</accession>
<dbReference type="EMBL" id="CAJJDP010000028">
    <property type="protein sequence ID" value="CAD8154053.1"/>
    <property type="molecule type" value="Genomic_DNA"/>
</dbReference>
<keyword evidence="3" id="KW-1185">Reference proteome</keyword>
<organism evidence="2 3">
    <name type="scientific">Paramecium octaurelia</name>
    <dbReference type="NCBI Taxonomy" id="43137"/>
    <lineage>
        <taxon>Eukaryota</taxon>
        <taxon>Sar</taxon>
        <taxon>Alveolata</taxon>
        <taxon>Ciliophora</taxon>
        <taxon>Intramacronucleata</taxon>
        <taxon>Oligohymenophorea</taxon>
        <taxon>Peniculida</taxon>
        <taxon>Parameciidae</taxon>
        <taxon>Paramecium</taxon>
    </lineage>
</organism>
<dbReference type="Pfam" id="PF00622">
    <property type="entry name" value="SPRY"/>
    <property type="match status" value="1"/>
</dbReference>
<gene>
    <name evidence="2" type="ORF">POCTA_138.1.T0280336</name>
</gene>
<evidence type="ECO:0000313" key="2">
    <source>
        <dbReference type="EMBL" id="CAD8154053.1"/>
    </source>
</evidence>
<evidence type="ECO:0000259" key="1">
    <source>
        <dbReference type="Pfam" id="PF00622"/>
    </source>
</evidence>
<dbReference type="OMA" id="ILGCCIK"/>
<name>A0A8S1TQ01_PAROT</name>
<feature type="domain" description="SPRY" evidence="1">
    <location>
        <begin position="230"/>
        <end position="345"/>
    </location>
</feature>
<dbReference type="Proteomes" id="UP000683925">
    <property type="component" value="Unassembled WGS sequence"/>
</dbReference>
<dbReference type="AlphaFoldDB" id="A0A8S1TQ01"/>
<dbReference type="OrthoDB" id="301068at2759"/>
<proteinExistence type="predicted"/>
<dbReference type="InterPro" id="IPR003877">
    <property type="entry name" value="SPRY_dom"/>
</dbReference>
<comment type="caution">
    <text evidence="2">The sequence shown here is derived from an EMBL/GenBank/DDBJ whole genome shotgun (WGS) entry which is preliminary data.</text>
</comment>
<protein>
    <recommendedName>
        <fullName evidence="1">SPRY domain-containing protein</fullName>
    </recommendedName>
</protein>
<evidence type="ECO:0000313" key="3">
    <source>
        <dbReference type="Proteomes" id="UP000683925"/>
    </source>
</evidence>
<reference evidence="2" key="1">
    <citation type="submission" date="2021-01" db="EMBL/GenBank/DDBJ databases">
        <authorList>
            <consortium name="Genoscope - CEA"/>
            <person name="William W."/>
        </authorList>
    </citation>
    <scope>NUCLEOTIDE SEQUENCE</scope>
</reference>